<dbReference type="Pfam" id="PF11906">
    <property type="entry name" value="DUF3426"/>
    <property type="match status" value="1"/>
</dbReference>
<keyword evidence="2" id="KW-0472">Membrane</keyword>
<name>A0A831RLS9_9GAMM</name>
<dbReference type="Pfam" id="PF13717">
    <property type="entry name" value="Zn_ribbon_4"/>
    <property type="match status" value="1"/>
</dbReference>
<evidence type="ECO:0000259" key="3">
    <source>
        <dbReference type="Pfam" id="PF13717"/>
    </source>
</evidence>
<keyword evidence="2" id="KW-0812">Transmembrane</keyword>
<keyword evidence="2" id="KW-1133">Transmembrane helix</keyword>
<evidence type="ECO:0000256" key="1">
    <source>
        <dbReference type="SAM" id="MobiDB-lite"/>
    </source>
</evidence>
<dbReference type="Proteomes" id="UP000886251">
    <property type="component" value="Unassembled WGS sequence"/>
</dbReference>
<feature type="compositionally biased region" description="Pro residues" evidence="1">
    <location>
        <begin position="184"/>
        <end position="203"/>
    </location>
</feature>
<accession>A0A831RLS9</accession>
<evidence type="ECO:0000256" key="2">
    <source>
        <dbReference type="SAM" id="Phobius"/>
    </source>
</evidence>
<feature type="region of interest" description="Disordered" evidence="1">
    <location>
        <begin position="44"/>
        <end position="90"/>
    </location>
</feature>
<feature type="compositionally biased region" description="Basic and acidic residues" evidence="1">
    <location>
        <begin position="161"/>
        <end position="173"/>
    </location>
</feature>
<dbReference type="InterPro" id="IPR021834">
    <property type="entry name" value="DUF3426"/>
</dbReference>
<protein>
    <submittedName>
        <fullName evidence="4">DUF3426 domain-containing protein</fullName>
    </submittedName>
</protein>
<organism evidence="4">
    <name type="scientific">Sedimenticola thiotaurini</name>
    <dbReference type="NCBI Taxonomy" id="1543721"/>
    <lineage>
        <taxon>Bacteria</taxon>
        <taxon>Pseudomonadati</taxon>
        <taxon>Pseudomonadota</taxon>
        <taxon>Gammaproteobacteria</taxon>
        <taxon>Chromatiales</taxon>
        <taxon>Sedimenticolaceae</taxon>
        <taxon>Sedimenticola</taxon>
    </lineage>
</organism>
<comment type="caution">
    <text evidence="4">The sequence shown here is derived from an EMBL/GenBank/DDBJ whole genome shotgun (WGS) entry which is preliminary data.</text>
</comment>
<feature type="domain" description="Zinc finger/thioredoxin putative" evidence="3">
    <location>
        <begin position="1"/>
        <end position="36"/>
    </location>
</feature>
<evidence type="ECO:0000313" key="4">
    <source>
        <dbReference type="EMBL" id="HEB95295.1"/>
    </source>
</evidence>
<dbReference type="NCBIfam" id="TIGR02098">
    <property type="entry name" value="MJ0042_CXXC"/>
    <property type="match status" value="1"/>
</dbReference>
<feature type="region of interest" description="Disordered" evidence="1">
    <location>
        <begin position="151"/>
        <end position="211"/>
    </location>
</feature>
<proteinExistence type="predicted"/>
<dbReference type="InterPro" id="IPR011723">
    <property type="entry name" value="Znf/thioredoxin_put"/>
</dbReference>
<dbReference type="AlphaFoldDB" id="A0A831RLS9"/>
<sequence length="379" mass="41255">MYTRCPHCRTLFRVHPQQLSAARGRARCSHCGQVFDAIEQLQSEPDTDEGGQQTAAGTPPQPPAEAPAPAAVSEATTAEDPHLDTTLGGFEVELGPAPVEQGVTLEPPDESTLDAELRRMAEFYEQTVEQSREWSTALTPPPAMEIPLDADRLTLSPPGADIHDDGRTTRETPDDTPLAATPVGPAPSRPGPPPQASDELPPPPKKRKKRRGGRAGWFIGVLLLLAAALAQLAWFQRQRLLTDPRSRPLLEQLCERFDCTLPPVSAPQRLKVLQRSVVGHPDRPGGLLIRLRFVNQAPFPQPYPLLQMTLFDRNGKPLGRRRFRPEQYLATPVGDRSLLQPGQQVDVKMGLVDPGPAATGFKFDFLPAGATTAPATTAH</sequence>
<gene>
    <name evidence="4" type="ORF">ENI96_02550</name>
</gene>
<dbReference type="EMBL" id="DRKP01000030">
    <property type="protein sequence ID" value="HEB95295.1"/>
    <property type="molecule type" value="Genomic_DNA"/>
</dbReference>
<reference evidence="4" key="1">
    <citation type="journal article" date="2020" name="mSystems">
        <title>Genome- and Community-Level Interaction Insights into Carbon Utilization and Element Cycling Functions of Hydrothermarchaeota in Hydrothermal Sediment.</title>
        <authorList>
            <person name="Zhou Z."/>
            <person name="Liu Y."/>
            <person name="Xu W."/>
            <person name="Pan J."/>
            <person name="Luo Z.H."/>
            <person name="Li M."/>
        </authorList>
    </citation>
    <scope>NUCLEOTIDE SEQUENCE [LARGE SCALE GENOMIC DNA]</scope>
    <source>
        <strain evidence="4">HyVt-443</strain>
    </source>
</reference>
<feature type="transmembrane region" description="Helical" evidence="2">
    <location>
        <begin position="215"/>
        <end position="235"/>
    </location>
</feature>
<feature type="compositionally biased region" description="Low complexity" evidence="1">
    <location>
        <begin position="67"/>
        <end position="78"/>
    </location>
</feature>